<evidence type="ECO:0000313" key="1">
    <source>
        <dbReference type="EMBL" id="KAL2827000.1"/>
    </source>
</evidence>
<comment type="caution">
    <text evidence="1">The sequence shown here is derived from an EMBL/GenBank/DDBJ whole genome shotgun (WGS) entry which is preliminary data.</text>
</comment>
<dbReference type="Proteomes" id="UP001610335">
    <property type="component" value="Unassembled WGS sequence"/>
</dbReference>
<name>A0ABR4IGZ2_9EURO</name>
<evidence type="ECO:0008006" key="3">
    <source>
        <dbReference type="Google" id="ProtNLM"/>
    </source>
</evidence>
<sequence length="133" mass="14187">MPTSVASSSFTAALLAMSDRTHEDYTVGWICPLDIEQIPAVRMLDQIHPRLEQSPTDYNIYTLGSIAGYDVVIAGLHQTGNNPAASVVTQMRNIFPNVRFVLVVGIGGGVPVETGSGRIQLGDVVVAKPAVRP</sequence>
<protein>
    <recommendedName>
        <fullName evidence="3">Nucleoside phosphorylase domain-containing protein</fullName>
    </recommendedName>
</protein>
<dbReference type="InterPro" id="IPR035994">
    <property type="entry name" value="Nucleoside_phosphorylase_sf"/>
</dbReference>
<accession>A0ABR4IGZ2</accession>
<gene>
    <name evidence="1" type="ORF">BDW59DRAFT_144510</name>
</gene>
<dbReference type="SUPFAM" id="SSF53167">
    <property type="entry name" value="Purine and uridine phosphorylases"/>
    <property type="match status" value="1"/>
</dbReference>
<dbReference type="InterPro" id="IPR053137">
    <property type="entry name" value="NLR-like"/>
</dbReference>
<dbReference type="Gene3D" id="3.40.50.1580">
    <property type="entry name" value="Nucleoside phosphorylase domain"/>
    <property type="match status" value="1"/>
</dbReference>
<reference evidence="1 2" key="1">
    <citation type="submission" date="2024-07" db="EMBL/GenBank/DDBJ databases">
        <title>Section-level genome sequencing and comparative genomics of Aspergillus sections Usti and Cavernicolus.</title>
        <authorList>
            <consortium name="Lawrence Berkeley National Laboratory"/>
            <person name="Nybo J.L."/>
            <person name="Vesth T.C."/>
            <person name="Theobald S."/>
            <person name="Frisvad J.C."/>
            <person name="Larsen T.O."/>
            <person name="Kjaerboelling I."/>
            <person name="Rothschild-Mancinelli K."/>
            <person name="Lyhne E.K."/>
            <person name="Kogle M.E."/>
            <person name="Barry K."/>
            <person name="Clum A."/>
            <person name="Na H."/>
            <person name="Ledsgaard L."/>
            <person name="Lin J."/>
            <person name="Lipzen A."/>
            <person name="Kuo A."/>
            <person name="Riley R."/>
            <person name="Mondo S."/>
            <person name="LaButti K."/>
            <person name="Haridas S."/>
            <person name="Pangalinan J."/>
            <person name="Salamov A.A."/>
            <person name="Simmons B.A."/>
            <person name="Magnuson J.K."/>
            <person name="Chen J."/>
            <person name="Drula E."/>
            <person name="Henrissat B."/>
            <person name="Wiebenga A."/>
            <person name="Lubbers R.J."/>
            <person name="Gomes A.C."/>
            <person name="Makela M.R."/>
            <person name="Stajich J."/>
            <person name="Grigoriev I.V."/>
            <person name="Mortensen U.H."/>
            <person name="De vries R.P."/>
            <person name="Baker S.E."/>
            <person name="Andersen M.R."/>
        </authorList>
    </citation>
    <scope>NUCLEOTIDE SEQUENCE [LARGE SCALE GENOMIC DNA]</scope>
    <source>
        <strain evidence="1 2">CBS 600.67</strain>
    </source>
</reference>
<evidence type="ECO:0000313" key="2">
    <source>
        <dbReference type="Proteomes" id="UP001610335"/>
    </source>
</evidence>
<dbReference type="PANTHER" id="PTHR46082">
    <property type="entry name" value="ATP/GTP-BINDING PROTEIN-RELATED"/>
    <property type="match status" value="1"/>
</dbReference>
<organism evidence="1 2">
    <name type="scientific">Aspergillus cavernicola</name>
    <dbReference type="NCBI Taxonomy" id="176166"/>
    <lineage>
        <taxon>Eukaryota</taxon>
        <taxon>Fungi</taxon>
        <taxon>Dikarya</taxon>
        <taxon>Ascomycota</taxon>
        <taxon>Pezizomycotina</taxon>
        <taxon>Eurotiomycetes</taxon>
        <taxon>Eurotiomycetidae</taxon>
        <taxon>Eurotiales</taxon>
        <taxon>Aspergillaceae</taxon>
        <taxon>Aspergillus</taxon>
        <taxon>Aspergillus subgen. Nidulantes</taxon>
    </lineage>
</organism>
<proteinExistence type="predicted"/>
<dbReference type="EMBL" id="JBFXLS010000027">
    <property type="protein sequence ID" value="KAL2827000.1"/>
    <property type="molecule type" value="Genomic_DNA"/>
</dbReference>
<dbReference type="PANTHER" id="PTHR46082:SF11">
    <property type="entry name" value="AAA+ ATPASE DOMAIN-CONTAINING PROTEIN-RELATED"/>
    <property type="match status" value="1"/>
</dbReference>
<keyword evidence="2" id="KW-1185">Reference proteome</keyword>